<dbReference type="GO" id="GO:0006360">
    <property type="term" value="P:transcription by RNA polymerase I"/>
    <property type="evidence" value="ECO:0007669"/>
    <property type="project" value="InterPro"/>
</dbReference>
<sequence>MLKDISSSSLLFESTDEKATRYRCPADFVSFCHKPCSSTLAESLKDKKNELWLIKAPVNFNPEWWVQCPLVPSAAGGDKTGSRKQTYGILASSHTNSELRLLTSNKHSSGAVFGPTFSGLLNVCEDYGGSSANWAPQAIPTAPAPSIPLDLKQRFQPFGCKTPTLTCVAEDKVEGATFSHTSTNLCPLAVKRSIEKAGYDEEEQEGRKKKKKRKKEKSIKIEREETVSVKEEPVDEIQDDVTMALPVQEGDILQKRKKKKHRKQEEVEEGVKVEEVVVKCEPMDSSFGDAVEVSGKKKKKKKKSKTDND</sequence>
<dbReference type="OMA" id="FQEEVMM"/>
<protein>
    <recommendedName>
        <fullName evidence="4">CD3e molecule, epsilon associated protein</fullName>
    </recommendedName>
</protein>
<keyword evidence="3" id="KW-1185">Reference proteome</keyword>
<name>A0A665TR37_ECHNA</name>
<dbReference type="Proteomes" id="UP000472264">
    <property type="component" value="Chromosome 13"/>
</dbReference>
<feature type="compositionally biased region" description="Basic residues" evidence="1">
    <location>
        <begin position="296"/>
        <end position="309"/>
    </location>
</feature>
<feature type="region of interest" description="Disordered" evidence="1">
    <location>
        <begin position="198"/>
        <end position="219"/>
    </location>
</feature>
<gene>
    <name evidence="2" type="primary">polr1g</name>
</gene>
<dbReference type="PANTHER" id="PTHR15484:SF8">
    <property type="entry name" value="DNA-DIRECTED RNA POLYMERASE I SUBUNIT RPA34"/>
    <property type="match status" value="1"/>
</dbReference>
<evidence type="ECO:0000313" key="3">
    <source>
        <dbReference type="Proteomes" id="UP000472264"/>
    </source>
</evidence>
<evidence type="ECO:0008006" key="4">
    <source>
        <dbReference type="Google" id="ProtNLM"/>
    </source>
</evidence>
<dbReference type="Ensembl" id="ENSENLT00000009992.1">
    <property type="protein sequence ID" value="ENSENLP00000009537.1"/>
    <property type="gene ID" value="ENSENLG00000004599.1"/>
</dbReference>
<dbReference type="AlphaFoldDB" id="A0A665TR37"/>
<evidence type="ECO:0000256" key="1">
    <source>
        <dbReference type="SAM" id="MobiDB-lite"/>
    </source>
</evidence>
<reference evidence="2" key="2">
    <citation type="submission" date="2025-08" db="UniProtKB">
        <authorList>
            <consortium name="Ensembl"/>
        </authorList>
    </citation>
    <scope>IDENTIFICATION</scope>
</reference>
<dbReference type="PANTHER" id="PTHR15484">
    <property type="entry name" value="DNA-DIRECTED RNA POLYMERASE I SUBUNIT RPA34"/>
    <property type="match status" value="1"/>
</dbReference>
<dbReference type="Gene3D" id="6.20.250.70">
    <property type="match status" value="1"/>
</dbReference>
<feature type="compositionally biased region" description="Basic residues" evidence="1">
    <location>
        <begin position="207"/>
        <end position="217"/>
    </location>
</feature>
<reference evidence="2" key="1">
    <citation type="submission" date="2021-04" db="EMBL/GenBank/DDBJ databases">
        <authorList>
            <consortium name="Wellcome Sanger Institute Data Sharing"/>
        </authorList>
    </citation>
    <scope>NUCLEOTIDE SEQUENCE [LARGE SCALE GENOMIC DNA]</scope>
</reference>
<dbReference type="GO" id="GO:0005736">
    <property type="term" value="C:RNA polymerase I complex"/>
    <property type="evidence" value="ECO:0007669"/>
    <property type="project" value="TreeGrafter"/>
</dbReference>
<dbReference type="Pfam" id="PF08208">
    <property type="entry name" value="RNA_polI_A34"/>
    <property type="match status" value="1"/>
</dbReference>
<organism evidence="2 3">
    <name type="scientific">Echeneis naucrates</name>
    <name type="common">Live sharksucker</name>
    <dbReference type="NCBI Taxonomy" id="173247"/>
    <lineage>
        <taxon>Eukaryota</taxon>
        <taxon>Metazoa</taxon>
        <taxon>Chordata</taxon>
        <taxon>Craniata</taxon>
        <taxon>Vertebrata</taxon>
        <taxon>Euteleostomi</taxon>
        <taxon>Actinopterygii</taxon>
        <taxon>Neopterygii</taxon>
        <taxon>Teleostei</taxon>
        <taxon>Neoteleostei</taxon>
        <taxon>Acanthomorphata</taxon>
        <taxon>Carangaria</taxon>
        <taxon>Carangiformes</taxon>
        <taxon>Echeneidae</taxon>
        <taxon>Echeneis</taxon>
    </lineage>
</organism>
<dbReference type="InterPro" id="IPR013240">
    <property type="entry name" value="DNA-dir_RNA_pol1_su_RPA34"/>
</dbReference>
<feature type="region of interest" description="Disordered" evidence="1">
    <location>
        <begin position="284"/>
        <end position="309"/>
    </location>
</feature>
<reference evidence="2" key="3">
    <citation type="submission" date="2025-09" db="UniProtKB">
        <authorList>
            <consortium name="Ensembl"/>
        </authorList>
    </citation>
    <scope>IDENTIFICATION</scope>
</reference>
<evidence type="ECO:0000313" key="2">
    <source>
        <dbReference type="Ensembl" id="ENSENLP00000009537.1"/>
    </source>
</evidence>
<dbReference type="InParanoid" id="A0A665TR37"/>
<dbReference type="GO" id="GO:0003723">
    <property type="term" value="F:RNA binding"/>
    <property type="evidence" value="ECO:0007669"/>
    <property type="project" value="TreeGrafter"/>
</dbReference>
<accession>A0A665TR37</accession>
<proteinExistence type="predicted"/>